<reference evidence="3 4" key="1">
    <citation type="submission" date="2010-07" db="EMBL/GenBank/DDBJ databases">
        <title>The draft genome of Paenibacillus curdlanolyticus YK9.</title>
        <authorList>
            <consortium name="US DOE Joint Genome Institute (JGI-PGF)"/>
            <person name="Lucas S."/>
            <person name="Copeland A."/>
            <person name="Lapidus A."/>
            <person name="Cheng J.-F."/>
            <person name="Bruce D."/>
            <person name="Goodwin L."/>
            <person name="Pitluck S."/>
            <person name="Land M.L."/>
            <person name="Hauser L."/>
            <person name="Chang Y.-J."/>
            <person name="Jeffries C."/>
            <person name="Anderson I.J."/>
            <person name="Johnson E."/>
            <person name="Loganathan U."/>
            <person name="Mulhopadhyay B."/>
            <person name="Kyrpides N."/>
            <person name="Woyke T.J."/>
        </authorList>
    </citation>
    <scope>NUCLEOTIDE SEQUENCE [LARGE SCALE GENOMIC DNA]</scope>
    <source>
        <strain evidence="3 4">YK9</strain>
    </source>
</reference>
<protein>
    <submittedName>
        <fullName evidence="3">Uncharacterized protein</fullName>
    </submittedName>
</protein>
<sequence>MLGSVRERRDNRMWKMFSWVGRAIAVGLIASFLSIWTTGYIVNSYVESLLKQYKLPLEVQPFALSGVWGKLWGADAPSGDSQALADRDHDSQPSSGTDGDETGANATGGNGDQEPSGDTSSGTGENGSGTDTPVGSGSDQGAGAEETNGSEAPPTGVGTDKTGASGTDGKSGTDKEPVAVDAFGDEEEGPITGMGGGTGPKVEAGATAITTEEINAAKQQLSDADKSQLFSMLATKLPQDAWQTISGYAEDGLTAAELTNIQQIVAQHLSEEEYKTFMSILKKY</sequence>
<dbReference type="AlphaFoldDB" id="E0I9C2"/>
<evidence type="ECO:0000256" key="1">
    <source>
        <dbReference type="SAM" id="MobiDB-lite"/>
    </source>
</evidence>
<keyword evidence="2" id="KW-0472">Membrane</keyword>
<evidence type="ECO:0000313" key="4">
    <source>
        <dbReference type="Proteomes" id="UP000005387"/>
    </source>
</evidence>
<keyword evidence="2" id="KW-1133">Transmembrane helix</keyword>
<dbReference type="STRING" id="717606.PaecuDRAFT_2259"/>
<dbReference type="eggNOG" id="ENOG5032XC5">
    <property type="taxonomic scope" value="Bacteria"/>
</dbReference>
<accession>E0I9C2</accession>
<keyword evidence="2" id="KW-0812">Transmembrane</keyword>
<feature type="region of interest" description="Disordered" evidence="1">
    <location>
        <begin position="78"/>
        <end position="203"/>
    </location>
</feature>
<dbReference type="EMBL" id="AEDD01000005">
    <property type="protein sequence ID" value="EFM11006.1"/>
    <property type="molecule type" value="Genomic_DNA"/>
</dbReference>
<feature type="compositionally biased region" description="Low complexity" evidence="1">
    <location>
        <begin position="116"/>
        <end position="132"/>
    </location>
</feature>
<evidence type="ECO:0000313" key="3">
    <source>
        <dbReference type="EMBL" id="EFM11006.1"/>
    </source>
</evidence>
<organism evidence="3 4">
    <name type="scientific">Paenibacillus curdlanolyticus YK9</name>
    <dbReference type="NCBI Taxonomy" id="717606"/>
    <lineage>
        <taxon>Bacteria</taxon>
        <taxon>Bacillati</taxon>
        <taxon>Bacillota</taxon>
        <taxon>Bacilli</taxon>
        <taxon>Bacillales</taxon>
        <taxon>Paenibacillaceae</taxon>
        <taxon>Paenibacillus</taxon>
    </lineage>
</organism>
<gene>
    <name evidence="3" type="ORF">PaecuDRAFT_2259</name>
</gene>
<feature type="transmembrane region" description="Helical" evidence="2">
    <location>
        <begin position="20"/>
        <end position="42"/>
    </location>
</feature>
<proteinExistence type="predicted"/>
<evidence type="ECO:0000256" key="2">
    <source>
        <dbReference type="SAM" id="Phobius"/>
    </source>
</evidence>
<name>E0I9C2_9BACL</name>
<dbReference type="Proteomes" id="UP000005387">
    <property type="component" value="Unassembled WGS sequence"/>
</dbReference>
<keyword evidence="4" id="KW-1185">Reference proteome</keyword>